<evidence type="ECO:0000256" key="1">
    <source>
        <dbReference type="ARBA" id="ARBA00022723"/>
    </source>
</evidence>
<feature type="region of interest" description="Disordered" evidence="4">
    <location>
        <begin position="762"/>
        <end position="793"/>
    </location>
</feature>
<dbReference type="GO" id="GO:0008270">
    <property type="term" value="F:zinc ion binding"/>
    <property type="evidence" value="ECO:0007669"/>
    <property type="project" value="UniProtKB-KW"/>
</dbReference>
<dbReference type="PANTHER" id="PTHR17614">
    <property type="entry name" value="ZINC FINGER-CONTAINING"/>
    <property type="match status" value="1"/>
</dbReference>
<keyword evidence="1" id="KW-0479">Metal-binding</keyword>
<feature type="compositionally biased region" description="Polar residues" evidence="4">
    <location>
        <begin position="496"/>
        <end position="516"/>
    </location>
</feature>
<feature type="compositionally biased region" description="Polar residues" evidence="4">
    <location>
        <begin position="852"/>
        <end position="872"/>
    </location>
</feature>
<dbReference type="SUPFAM" id="SSF57667">
    <property type="entry name" value="beta-beta-alpha zinc fingers"/>
    <property type="match status" value="1"/>
</dbReference>
<feature type="region of interest" description="Disordered" evidence="4">
    <location>
        <begin position="534"/>
        <end position="576"/>
    </location>
</feature>
<feature type="region of interest" description="Disordered" evidence="4">
    <location>
        <begin position="484"/>
        <end position="516"/>
    </location>
</feature>
<evidence type="ECO:0000256" key="4">
    <source>
        <dbReference type="SAM" id="MobiDB-lite"/>
    </source>
</evidence>
<keyword evidence="6" id="KW-1185">Reference proteome</keyword>
<feature type="region of interest" description="Disordered" evidence="4">
    <location>
        <begin position="287"/>
        <end position="310"/>
    </location>
</feature>
<feature type="compositionally biased region" description="Polar residues" evidence="4">
    <location>
        <begin position="783"/>
        <end position="793"/>
    </location>
</feature>
<feature type="compositionally biased region" description="Polar residues" evidence="4">
    <location>
        <begin position="292"/>
        <end position="301"/>
    </location>
</feature>
<evidence type="ECO:0000256" key="2">
    <source>
        <dbReference type="ARBA" id="ARBA00022771"/>
    </source>
</evidence>
<name>A0A6I9XIA1_9SAUR</name>
<evidence type="ECO:0000259" key="5">
    <source>
        <dbReference type="PROSITE" id="PS00028"/>
    </source>
</evidence>
<proteinExistence type="predicted"/>
<reference evidence="7" key="1">
    <citation type="submission" date="2025-08" db="UniProtKB">
        <authorList>
            <consortium name="RefSeq"/>
        </authorList>
    </citation>
    <scope>IDENTIFICATION</scope>
    <source>
        <tissue evidence="7">Skeletal muscle</tissue>
    </source>
</reference>
<dbReference type="KEGG" id="tsr:106542529"/>
<feature type="domain" description="C2H2-type" evidence="5">
    <location>
        <begin position="59"/>
        <end position="81"/>
    </location>
</feature>
<evidence type="ECO:0000256" key="3">
    <source>
        <dbReference type="ARBA" id="ARBA00022833"/>
    </source>
</evidence>
<feature type="compositionally biased region" description="Polar residues" evidence="4">
    <location>
        <begin position="883"/>
        <end position="909"/>
    </location>
</feature>
<dbReference type="GO" id="GO:0005634">
    <property type="term" value="C:nucleus"/>
    <property type="evidence" value="ECO:0007669"/>
    <property type="project" value="TreeGrafter"/>
</dbReference>
<dbReference type="OrthoDB" id="4822at2759"/>
<organism evidence="6 7">
    <name type="scientific">Thamnophis sirtalis</name>
    <dbReference type="NCBI Taxonomy" id="35019"/>
    <lineage>
        <taxon>Eukaryota</taxon>
        <taxon>Metazoa</taxon>
        <taxon>Chordata</taxon>
        <taxon>Craniata</taxon>
        <taxon>Vertebrata</taxon>
        <taxon>Euteleostomi</taxon>
        <taxon>Lepidosauria</taxon>
        <taxon>Squamata</taxon>
        <taxon>Bifurcata</taxon>
        <taxon>Unidentata</taxon>
        <taxon>Episquamata</taxon>
        <taxon>Toxicofera</taxon>
        <taxon>Serpentes</taxon>
        <taxon>Colubroidea</taxon>
        <taxon>Colubridae</taxon>
        <taxon>Natricinae</taxon>
        <taxon>Thamnophis</taxon>
    </lineage>
</organism>
<dbReference type="InterPro" id="IPR052445">
    <property type="entry name" value="ZnF-G_patch_domain"/>
</dbReference>
<feature type="compositionally biased region" description="Polar residues" evidence="4">
    <location>
        <begin position="548"/>
        <end position="562"/>
    </location>
</feature>
<dbReference type="PROSITE" id="PS00028">
    <property type="entry name" value="ZINC_FINGER_C2H2_1"/>
    <property type="match status" value="1"/>
</dbReference>
<feature type="compositionally biased region" description="Polar residues" evidence="4">
    <location>
        <begin position="956"/>
        <end position="966"/>
    </location>
</feature>
<dbReference type="PANTHER" id="PTHR17614:SF13">
    <property type="entry name" value="ZINC FINGER PROTEIN 804A"/>
    <property type="match status" value="1"/>
</dbReference>
<evidence type="ECO:0000313" key="7">
    <source>
        <dbReference type="RefSeq" id="XP_013913786.1"/>
    </source>
</evidence>
<accession>A0A6I9XIA1</accession>
<dbReference type="GeneID" id="106542529"/>
<keyword evidence="3" id="KW-0862">Zinc</keyword>
<protein>
    <submittedName>
        <fullName evidence="7">Zinc finger protein 804A</fullName>
    </submittedName>
</protein>
<keyword evidence="2" id="KW-0863">Zinc-finger</keyword>
<gene>
    <name evidence="7" type="primary">ZNF804A</name>
</gene>
<dbReference type="InterPro" id="IPR036236">
    <property type="entry name" value="Znf_C2H2_sf"/>
</dbReference>
<feature type="region of interest" description="Disordered" evidence="4">
    <location>
        <begin position="841"/>
        <end position="975"/>
    </location>
</feature>
<sequence length="1211" mass="135311">MECYYIVISSAHLSNGHFRNIKGVFRGPLSKNGNKTLDYAEKENTIAKALEDLKANFYCELCDKQYYKHQEFDNHINSYDHAHKQRLKELKQREFARNVASKSRKDERKQEKALQRLHKLAELRKEAACAPGSGPMFRSTTVMVRDNFNEIPQCGLIDSAKKEQDFNFALLHSSKTASNVSSVAPLIPETPANSGPDIKLGDQVQGFHGHKVGFSFAFPKKASIKLESSAAAFYEYNDETSAEHGLSRRSRFVPGPGNLPVSSAEDIALCFDEKPSSIIPLMEKHDVDDTESTPAQDSNGPPTEGNGIQHFPELRHPVSHLKGPGFVDSDSCGTEVDSAALPDEMLTKGALVSQTLPVEGNSNESTGNECVVLPVNEEHLSQHNTQEENDSNISNDSVTSEIEIKECTPDGPIPTNSEGEIRTMPNKQIPSKRLCEPFVPVLNKHGYTILQWPCEMLLYTNTEPSISYSCNPLCFDFRSSKSSESLEKNKQPPNIPNSTPKVESSQDSDCNHPNESLSENSVCAAVAPISSTESCNLEKKQDELPLDPSQSTGKNETLQNILKSADEQESKGWNKRRHEKRFYRNRKRKRRRKQCYHHYEDMTELTAKISPVADQQNNFIEMDKHQKLHSTLEQGIHESQLGDSVLEQLEETDKIPEKEDNDYPRTISIITHVHRNQSPQTICNTNDNRNCCINSNHLWTKSKPISYRQSNKAGSNSGSCNSVYSRPFCNWTTTRQCSSPDHKHLSHYPDKKCTNQSQPIKRAYNSVIDEPERSHRKRRYHTHSYSSDESSAAQTCFSEENVRQLSKLEVACKPKRKRRRKRIRIHDIFIERRPEKNIGVSSPTEVVKFEDSPNTLTEENPEQTSSHSSTDYAKSIENKMQPVGSQTDSPSDHLVSSENIQDSSCSISEPTPCLEESTLSVSPVIEHSISATGKSKDMPEGQKQQNENAPEIQAPLKTSTFERNPNLSPPKGFLCPNEVAEAAPQEKRNPSANEWLRYAPDILNSMPPLHLKETHMNSHAFLTTEQILAPFTFPEHALLLPNENHDKFKDLHLEAYHQIIQQNMLASKMKLTFPPAGLQPSGAPLPPLPLQQQPLCSTSVTMIHHTVLQQHAAAAAAAAAAATASTFKVLQPHQQFLSQVPALSRVPLPHLSLGPRLCPTGHTAMVGPHQVPVIPASILHSSHLAFPPLPHTLFPSLLSPHPAVIPLQPLF</sequence>
<dbReference type="Proteomes" id="UP000504617">
    <property type="component" value="Unplaced"/>
</dbReference>
<dbReference type="InterPro" id="IPR013087">
    <property type="entry name" value="Znf_C2H2_type"/>
</dbReference>
<dbReference type="AlphaFoldDB" id="A0A6I9XIA1"/>
<dbReference type="CTD" id="91752"/>
<dbReference type="RefSeq" id="XP_013913786.1">
    <property type="nucleotide sequence ID" value="XM_014058311.1"/>
</dbReference>
<evidence type="ECO:0000313" key="6">
    <source>
        <dbReference type="Proteomes" id="UP000504617"/>
    </source>
</evidence>